<keyword evidence="2" id="KW-1185">Reference proteome</keyword>
<reference evidence="1 2" key="1">
    <citation type="journal article" date="2016" name="Nat. Commun.">
        <title>Ectomycorrhizal ecology is imprinted in the genome of the dominant symbiotic fungus Cenococcum geophilum.</title>
        <authorList>
            <consortium name="DOE Joint Genome Institute"/>
            <person name="Peter M."/>
            <person name="Kohler A."/>
            <person name="Ohm R.A."/>
            <person name="Kuo A."/>
            <person name="Krutzmann J."/>
            <person name="Morin E."/>
            <person name="Arend M."/>
            <person name="Barry K.W."/>
            <person name="Binder M."/>
            <person name="Choi C."/>
            <person name="Clum A."/>
            <person name="Copeland A."/>
            <person name="Grisel N."/>
            <person name="Haridas S."/>
            <person name="Kipfer T."/>
            <person name="LaButti K."/>
            <person name="Lindquist E."/>
            <person name="Lipzen A."/>
            <person name="Maire R."/>
            <person name="Meier B."/>
            <person name="Mihaltcheva S."/>
            <person name="Molinier V."/>
            <person name="Murat C."/>
            <person name="Poggeler S."/>
            <person name="Quandt C.A."/>
            <person name="Sperisen C."/>
            <person name="Tritt A."/>
            <person name="Tisserant E."/>
            <person name="Crous P.W."/>
            <person name="Henrissat B."/>
            <person name="Nehls U."/>
            <person name="Egli S."/>
            <person name="Spatafora J.W."/>
            <person name="Grigoriev I.V."/>
            <person name="Martin F.M."/>
        </authorList>
    </citation>
    <scope>NUCLEOTIDE SEQUENCE [LARGE SCALE GENOMIC DNA]</scope>
    <source>
        <strain evidence="1 2">1.58</strain>
    </source>
</reference>
<sequence length="118" mass="13304">MIKPLYIALSYVWGDAADTVNLTINNVVKPVPSNLANALRHLRQALLLKQASQSCVWADAVCTYSYRSRINCRRNLRCLFRCLKEPIKIGIFFRITENVLSESQSLWPDSITSASSDA</sequence>
<gene>
    <name evidence="1" type="ORF">K441DRAFT_360556</name>
</gene>
<evidence type="ECO:0000313" key="2">
    <source>
        <dbReference type="Proteomes" id="UP000250078"/>
    </source>
</evidence>
<dbReference type="Proteomes" id="UP000250078">
    <property type="component" value="Unassembled WGS sequence"/>
</dbReference>
<dbReference type="EMBL" id="KV748264">
    <property type="protein sequence ID" value="OCK87263.1"/>
    <property type="molecule type" value="Genomic_DNA"/>
</dbReference>
<organism evidence="1 2">
    <name type="scientific">Cenococcum geophilum 1.58</name>
    <dbReference type="NCBI Taxonomy" id="794803"/>
    <lineage>
        <taxon>Eukaryota</taxon>
        <taxon>Fungi</taxon>
        <taxon>Dikarya</taxon>
        <taxon>Ascomycota</taxon>
        <taxon>Pezizomycotina</taxon>
        <taxon>Dothideomycetes</taxon>
        <taxon>Pleosporomycetidae</taxon>
        <taxon>Gloniales</taxon>
        <taxon>Gloniaceae</taxon>
        <taxon>Cenococcum</taxon>
    </lineage>
</organism>
<proteinExistence type="predicted"/>
<name>A0ACC8EMH8_9PEZI</name>
<accession>A0ACC8EMH8</accession>
<evidence type="ECO:0000313" key="1">
    <source>
        <dbReference type="EMBL" id="OCK87263.1"/>
    </source>
</evidence>
<protein>
    <submittedName>
        <fullName evidence="1">Uncharacterized protein</fullName>
    </submittedName>
</protein>